<evidence type="ECO:0000256" key="6">
    <source>
        <dbReference type="SAM" id="MobiDB-lite"/>
    </source>
</evidence>
<dbReference type="EMBL" id="OC858067">
    <property type="protein sequence ID" value="CAD7625996.1"/>
    <property type="molecule type" value="Genomic_DNA"/>
</dbReference>
<dbReference type="Proteomes" id="UP000759131">
    <property type="component" value="Unassembled WGS sequence"/>
</dbReference>
<evidence type="ECO:0000256" key="5">
    <source>
        <dbReference type="ARBA" id="ARBA00069358"/>
    </source>
</evidence>
<evidence type="ECO:0000256" key="1">
    <source>
        <dbReference type="ARBA" id="ARBA00006759"/>
    </source>
</evidence>
<dbReference type="AlphaFoldDB" id="A0A7R9KQ99"/>
<feature type="domain" description="Metallo-beta-lactamase" evidence="7">
    <location>
        <begin position="30"/>
        <end position="203"/>
    </location>
</feature>
<evidence type="ECO:0000313" key="9">
    <source>
        <dbReference type="Proteomes" id="UP000759131"/>
    </source>
</evidence>
<evidence type="ECO:0000256" key="4">
    <source>
        <dbReference type="ARBA" id="ARBA00022833"/>
    </source>
</evidence>
<dbReference type="GO" id="GO:0004521">
    <property type="term" value="F:RNA endonuclease activity"/>
    <property type="evidence" value="ECO:0007669"/>
    <property type="project" value="TreeGrafter"/>
</dbReference>
<dbReference type="OrthoDB" id="17458at2759"/>
<dbReference type="Gene3D" id="3.60.15.10">
    <property type="entry name" value="Ribonuclease Z/Hydroxyacylglutathione hydrolase-like"/>
    <property type="match status" value="1"/>
</dbReference>
<dbReference type="InterPro" id="IPR036388">
    <property type="entry name" value="WH-like_DNA-bd_sf"/>
</dbReference>
<dbReference type="GO" id="GO:0046872">
    <property type="term" value="F:metal ion binding"/>
    <property type="evidence" value="ECO:0007669"/>
    <property type="project" value="UniProtKB-KW"/>
</dbReference>
<evidence type="ECO:0000256" key="3">
    <source>
        <dbReference type="ARBA" id="ARBA00022801"/>
    </source>
</evidence>
<evidence type="ECO:0000256" key="2">
    <source>
        <dbReference type="ARBA" id="ARBA00022723"/>
    </source>
</evidence>
<dbReference type="PANTHER" id="PTHR23131:SF0">
    <property type="entry name" value="ENDORIBONUCLEASE LACTB2"/>
    <property type="match status" value="1"/>
</dbReference>
<protein>
    <recommendedName>
        <fullName evidence="5">Beta-lactamase-like protein 2 homolog</fullName>
    </recommendedName>
</protein>
<name>A0A7R9KQ99_9ACAR</name>
<dbReference type="GO" id="GO:0016787">
    <property type="term" value="F:hydrolase activity"/>
    <property type="evidence" value="ECO:0007669"/>
    <property type="project" value="UniProtKB-KW"/>
</dbReference>
<proteinExistence type="inferred from homology"/>
<dbReference type="EMBL" id="CAJPIZ010003492">
    <property type="protein sequence ID" value="CAG2106426.1"/>
    <property type="molecule type" value="Genomic_DNA"/>
</dbReference>
<feature type="region of interest" description="Disordered" evidence="6">
    <location>
        <begin position="469"/>
        <end position="491"/>
    </location>
</feature>
<evidence type="ECO:0000259" key="7">
    <source>
        <dbReference type="SMART" id="SM00849"/>
    </source>
</evidence>
<dbReference type="GO" id="GO:0003727">
    <property type="term" value="F:single-stranded RNA binding"/>
    <property type="evidence" value="ECO:0007669"/>
    <property type="project" value="TreeGrafter"/>
</dbReference>
<dbReference type="InterPro" id="IPR001279">
    <property type="entry name" value="Metallo-B-lactamas"/>
</dbReference>
<keyword evidence="2" id="KW-0479">Metal-binding</keyword>
<gene>
    <name evidence="8" type="ORF">OSB1V03_LOCUS6429</name>
</gene>
<comment type="similarity">
    <text evidence="1">Belongs to the metallo-beta-lactamase superfamily. Glyoxalase II family.</text>
</comment>
<keyword evidence="4" id="KW-0862">Zinc</keyword>
<reference evidence="8" key="1">
    <citation type="submission" date="2020-11" db="EMBL/GenBank/DDBJ databases">
        <authorList>
            <person name="Tran Van P."/>
        </authorList>
    </citation>
    <scope>NUCLEOTIDE SEQUENCE</scope>
</reference>
<evidence type="ECO:0000313" key="8">
    <source>
        <dbReference type="EMBL" id="CAD7625996.1"/>
    </source>
</evidence>
<dbReference type="Pfam" id="PF00753">
    <property type="entry name" value="Lactamase_B"/>
    <property type="match status" value="1"/>
</dbReference>
<dbReference type="InterPro" id="IPR047921">
    <property type="entry name" value="LACTB2-like_MBL-fold"/>
</dbReference>
<feature type="compositionally biased region" description="Pro residues" evidence="6">
    <location>
        <begin position="472"/>
        <end position="481"/>
    </location>
</feature>
<dbReference type="Gene3D" id="1.10.10.10">
    <property type="entry name" value="Winged helix-like DNA-binding domain superfamily/Winged helix DNA-binding domain"/>
    <property type="match status" value="1"/>
</dbReference>
<dbReference type="InterPro" id="IPR036866">
    <property type="entry name" value="RibonucZ/Hydroxyglut_hydro"/>
</dbReference>
<dbReference type="GO" id="GO:0031123">
    <property type="term" value="P:RNA 3'-end processing"/>
    <property type="evidence" value="ECO:0007669"/>
    <property type="project" value="UniProtKB-ARBA"/>
</dbReference>
<dbReference type="InterPro" id="IPR041516">
    <property type="entry name" value="LACTB2_WH"/>
</dbReference>
<dbReference type="GO" id="GO:0005759">
    <property type="term" value="C:mitochondrial matrix"/>
    <property type="evidence" value="ECO:0007669"/>
    <property type="project" value="TreeGrafter"/>
</dbReference>
<dbReference type="Pfam" id="PF17778">
    <property type="entry name" value="WHD_BLACT"/>
    <property type="match status" value="1"/>
</dbReference>
<dbReference type="FunFam" id="3.60.15.10:FF:000017">
    <property type="entry name" value="Lactamase beta 2"/>
    <property type="match status" value="1"/>
</dbReference>
<keyword evidence="3" id="KW-0378">Hydrolase</keyword>
<dbReference type="InterPro" id="IPR050662">
    <property type="entry name" value="Sec-metab_biosynth-thioest"/>
</dbReference>
<dbReference type="PANTHER" id="PTHR23131">
    <property type="entry name" value="ENDORIBONUCLEASE LACTB2"/>
    <property type="match status" value="1"/>
</dbReference>
<keyword evidence="9" id="KW-1185">Reference proteome</keyword>
<dbReference type="CDD" id="cd07722">
    <property type="entry name" value="LACTB2-like_MBL-fold"/>
    <property type="match status" value="1"/>
</dbReference>
<dbReference type="SMART" id="SM00849">
    <property type="entry name" value="Lactamase_B"/>
    <property type="match status" value="1"/>
</dbReference>
<dbReference type="SUPFAM" id="SSF56281">
    <property type="entry name" value="Metallo-hydrolase/oxidoreductase"/>
    <property type="match status" value="1"/>
</dbReference>
<accession>A0A7R9KQ99</accession>
<sequence length="491" mass="54335">MSAVIPKVSKLSPLITRVLGCNPGLMTLQGTNTYLVGKGRNRTLVDTGEPNVSQYISSLKNVIDENGIKLSQIVITHWHSDHIGGVSDVLQSLQLNDTDCTIYKMCSEEHDRQYSSAIRFHYLRDGQRLRTDADHENGVTLRAVATPGHTTDHLILVLEEENAVFSGDCILGEGTAVFEDLYSYMQSLQIILDLKPSVIYPGHGNVVNEPMTKIEEYIAHRLLREQQILNAMTAADRALTSMEIVTIVYKEVSEQLYTAAELNVCHHLEKLVKESKVWKMNENLIIKYTISEYYTALNKTALDQNVKVMIESMDQVMASIERDQMAAMGDFAPSILPGFTQTLALVSRLSESRVVVSANPTHTDSTLVANHCRPVNGDRRPALSVRVGVALVCAMDWATAGVHVIHAMPSANPRCNEGVVCEVWTPAVRAVSGEEVVMFETQTRGVDGDDSNDGDIQTLIKRLELEYRHGVPTPPLQPPPHMNVHNEGGDN</sequence>
<organism evidence="8">
    <name type="scientific">Medioppia subpectinata</name>
    <dbReference type="NCBI Taxonomy" id="1979941"/>
    <lineage>
        <taxon>Eukaryota</taxon>
        <taxon>Metazoa</taxon>
        <taxon>Ecdysozoa</taxon>
        <taxon>Arthropoda</taxon>
        <taxon>Chelicerata</taxon>
        <taxon>Arachnida</taxon>
        <taxon>Acari</taxon>
        <taxon>Acariformes</taxon>
        <taxon>Sarcoptiformes</taxon>
        <taxon>Oribatida</taxon>
        <taxon>Brachypylina</taxon>
        <taxon>Oppioidea</taxon>
        <taxon>Oppiidae</taxon>
        <taxon>Medioppia</taxon>
    </lineage>
</organism>